<keyword evidence="2" id="KW-1185">Reference proteome</keyword>
<accession>A0A158PBA6</accession>
<organism evidence="2 3">
    <name type="scientific">Angiostrongylus cantonensis</name>
    <name type="common">Rat lungworm</name>
    <dbReference type="NCBI Taxonomy" id="6313"/>
    <lineage>
        <taxon>Eukaryota</taxon>
        <taxon>Metazoa</taxon>
        <taxon>Ecdysozoa</taxon>
        <taxon>Nematoda</taxon>
        <taxon>Chromadorea</taxon>
        <taxon>Rhabditida</taxon>
        <taxon>Rhabditina</taxon>
        <taxon>Rhabditomorpha</taxon>
        <taxon>Strongyloidea</taxon>
        <taxon>Metastrongylidae</taxon>
        <taxon>Angiostrongylus</taxon>
    </lineage>
</organism>
<proteinExistence type="predicted"/>
<evidence type="ECO:0000313" key="3">
    <source>
        <dbReference type="WBParaSite" id="ACAC_0001067201-mRNA-1"/>
    </source>
</evidence>
<dbReference type="Proteomes" id="UP000035642">
    <property type="component" value="Unassembled WGS sequence"/>
</dbReference>
<reference evidence="3" key="2">
    <citation type="submission" date="2016-04" db="UniProtKB">
        <authorList>
            <consortium name="WormBaseParasite"/>
        </authorList>
    </citation>
    <scope>IDENTIFICATION</scope>
</reference>
<sequence length="122" mass="13580">MFIKTVWDFKVGSHWLIEMTSNSEIPGVGHRHSLTIETNPLHLLPSNIRRFSQAGSLEHPSAPVLATQKETAEPPPQKGVRVGFRAQEKGRVGNVVLCNLVLSKESSLPSLLNHPTFFENMK</sequence>
<evidence type="ECO:0000313" key="2">
    <source>
        <dbReference type="Proteomes" id="UP000035642"/>
    </source>
</evidence>
<dbReference type="WBParaSite" id="ACAC_0001067201-mRNA-1">
    <property type="protein sequence ID" value="ACAC_0001067201-mRNA-1"/>
    <property type="gene ID" value="ACAC_0001067201"/>
</dbReference>
<protein>
    <submittedName>
        <fullName evidence="3">Uncharacterized protein</fullName>
    </submittedName>
</protein>
<reference evidence="2" key="1">
    <citation type="submission" date="2012-09" db="EMBL/GenBank/DDBJ databases">
        <authorList>
            <person name="Martin A.A."/>
        </authorList>
    </citation>
    <scope>NUCLEOTIDE SEQUENCE</scope>
</reference>
<name>A0A158PBA6_ANGCA</name>
<evidence type="ECO:0000256" key="1">
    <source>
        <dbReference type="SAM" id="MobiDB-lite"/>
    </source>
</evidence>
<feature type="region of interest" description="Disordered" evidence="1">
    <location>
        <begin position="59"/>
        <end position="79"/>
    </location>
</feature>
<dbReference type="AlphaFoldDB" id="A0A158PBA6"/>